<evidence type="ECO:0000313" key="7">
    <source>
        <dbReference type="Proteomes" id="UP001220256"/>
    </source>
</evidence>
<feature type="compositionally biased region" description="Polar residues" evidence="4">
    <location>
        <begin position="350"/>
        <end position="369"/>
    </location>
</feature>
<organism evidence="6 7">
    <name type="scientific">Penicillium chrysogenum</name>
    <name type="common">Penicillium notatum</name>
    <dbReference type="NCBI Taxonomy" id="5076"/>
    <lineage>
        <taxon>Eukaryota</taxon>
        <taxon>Fungi</taxon>
        <taxon>Dikarya</taxon>
        <taxon>Ascomycota</taxon>
        <taxon>Pezizomycotina</taxon>
        <taxon>Eurotiomycetes</taxon>
        <taxon>Eurotiomycetidae</taxon>
        <taxon>Eurotiales</taxon>
        <taxon>Aspergillaceae</taxon>
        <taxon>Penicillium</taxon>
        <taxon>Penicillium chrysogenum species complex</taxon>
    </lineage>
</organism>
<dbReference type="PROSITE" id="PS00463">
    <property type="entry name" value="ZN2_CY6_FUNGAL_1"/>
    <property type="match status" value="1"/>
</dbReference>
<feature type="domain" description="Zn(2)-C6 fungal-type" evidence="5">
    <location>
        <begin position="451"/>
        <end position="480"/>
    </location>
</feature>
<dbReference type="InterPro" id="IPR052973">
    <property type="entry name" value="Fungal_sec-metab_reg_TF"/>
</dbReference>
<accession>A0ABQ8WQV8</accession>
<keyword evidence="1" id="KW-0805">Transcription regulation</keyword>
<name>A0ABQ8WQV8_PENCH</name>
<feature type="region of interest" description="Disordered" evidence="4">
    <location>
        <begin position="415"/>
        <end position="434"/>
    </location>
</feature>
<comment type="caution">
    <text evidence="6">The sequence shown here is derived from an EMBL/GenBank/DDBJ whole genome shotgun (WGS) entry which is preliminary data.</text>
</comment>
<evidence type="ECO:0000256" key="4">
    <source>
        <dbReference type="SAM" id="MobiDB-lite"/>
    </source>
</evidence>
<feature type="region of interest" description="Disordered" evidence="4">
    <location>
        <begin position="350"/>
        <end position="398"/>
    </location>
</feature>
<keyword evidence="3" id="KW-0539">Nucleus</keyword>
<dbReference type="PANTHER" id="PTHR35392:SF4">
    <property type="entry name" value="ZN(II)2CYS6 TRANSCRIPTION FACTOR (EUROFUNG)"/>
    <property type="match status" value="1"/>
</dbReference>
<evidence type="ECO:0000313" key="6">
    <source>
        <dbReference type="EMBL" id="KAJ5275144.1"/>
    </source>
</evidence>
<dbReference type="EMBL" id="JAPVEB010000002">
    <property type="protein sequence ID" value="KAJ5275144.1"/>
    <property type="molecule type" value="Genomic_DNA"/>
</dbReference>
<dbReference type="CDD" id="cd00067">
    <property type="entry name" value="GAL4"/>
    <property type="match status" value="1"/>
</dbReference>
<proteinExistence type="predicted"/>
<dbReference type="InterPro" id="IPR001138">
    <property type="entry name" value="Zn2Cys6_DnaBD"/>
</dbReference>
<dbReference type="Proteomes" id="UP001220256">
    <property type="component" value="Unassembled WGS sequence"/>
</dbReference>
<evidence type="ECO:0000259" key="5">
    <source>
        <dbReference type="PROSITE" id="PS00463"/>
    </source>
</evidence>
<gene>
    <name evidence="6" type="ORF">N7505_003689</name>
</gene>
<evidence type="ECO:0000256" key="1">
    <source>
        <dbReference type="ARBA" id="ARBA00023015"/>
    </source>
</evidence>
<evidence type="ECO:0000256" key="2">
    <source>
        <dbReference type="ARBA" id="ARBA00023163"/>
    </source>
</evidence>
<protein>
    <recommendedName>
        <fullName evidence="5">Zn(2)-C6 fungal-type domain-containing protein</fullName>
    </recommendedName>
</protein>
<dbReference type="PANTHER" id="PTHR35392">
    <property type="entry name" value="ZN(II)2CYS6 TRANSCRIPTION FACTOR (EUROFUNG)-RELATED-RELATED"/>
    <property type="match status" value="1"/>
</dbReference>
<keyword evidence="7" id="KW-1185">Reference proteome</keyword>
<sequence length="804" mass="89525">MDCGSTGTAAGIDPKILDNWQTEGAFSVASWEHLGYDQPPEWDTSQESSQCDADIADLGTFHGPLPGEFRRLENRSGNHFPHVKLLPKLLPDHDVAPENLGYPDGLVEGTGSGTVSPKTIPSSADENYHSDEAWPHFQLYNSVSMPMDASLLYPYAKGPSHSNGAVIVDDVGEMPHSGFSDAPAEGIMSFQQIPQSFPMIPEDWTEIPHGIPVDHMPLPQESMPLTVDAQENPKDHSLRGFQTSIRSLESRWLNSLESQLPTQHITPVSQTAGPRNAQEFQFKSENSSVSGDLSGIYECSYSATSDDAPAFADRQLEDDDVQWKTSPHESTSPEAQPAFTTTAFMVSETPESLVSTVPSRSRASSTAGQRSGRPAPLAMQTSATVKKRKARNPASMEQGVARPLQIVQEDGQGGSIASADFVSPPRGARRKGPLSMVGRANAGLRRKNKDTCVQCRLNKRKCDGSAPCDACRPTLHEQPCARACFSSIVEFGTCNYISQRAVNHPTVDGSNRVRMEIPSEFDLSQLLSLLAERQGRFNIRASQAWGSLYVLDLGETYKFLKNLSEYNGNSKSTFLEFIDRRIVDSKDKSKNWLSCVADCDPMNQAYTLLSQWNNMPSRAKYSFVSLDPAGEERTMDINKPEDQREILLAAQLSRIFCRMLEVEGFRKLERDFYNIKWKQISHETHVRFLGELGHILLTLRWRVSWWKRLGDGGQNPDPTQQHYIDRVELLCRILYVYYTCVMAKLPSWSAADVPKGIWSTYADSENAVWDDFPSDSSDDGFNSWMERGQDLIEQAGVPSRISKF</sequence>
<keyword evidence="2" id="KW-0804">Transcription</keyword>
<evidence type="ECO:0000256" key="3">
    <source>
        <dbReference type="ARBA" id="ARBA00023242"/>
    </source>
</evidence>
<reference evidence="6 7" key="1">
    <citation type="journal article" date="2023" name="IMA Fungus">
        <title>Comparative genomic study of the Penicillium genus elucidates a diverse pangenome and 15 lateral gene transfer events.</title>
        <authorList>
            <person name="Petersen C."/>
            <person name="Sorensen T."/>
            <person name="Nielsen M.R."/>
            <person name="Sondergaard T.E."/>
            <person name="Sorensen J.L."/>
            <person name="Fitzpatrick D.A."/>
            <person name="Frisvad J.C."/>
            <person name="Nielsen K.L."/>
        </authorList>
    </citation>
    <scope>NUCLEOTIDE SEQUENCE [LARGE SCALE GENOMIC DNA]</scope>
    <source>
        <strain evidence="6 7">IBT 3361</strain>
    </source>
</reference>